<feature type="compositionally biased region" description="Low complexity" evidence="2">
    <location>
        <begin position="20"/>
        <end position="29"/>
    </location>
</feature>
<dbReference type="EMBL" id="MW520387">
    <property type="protein sequence ID" value="QRD99874.1"/>
    <property type="molecule type" value="Genomic_RNA"/>
</dbReference>
<name>A0A889INV3_9VIRU</name>
<feature type="compositionally biased region" description="Polar residues" evidence="2">
    <location>
        <begin position="1"/>
        <end position="16"/>
    </location>
</feature>
<evidence type="ECO:0000256" key="2">
    <source>
        <dbReference type="SAM" id="MobiDB-lite"/>
    </source>
</evidence>
<feature type="compositionally biased region" description="Gly residues" evidence="2">
    <location>
        <begin position="120"/>
        <end position="129"/>
    </location>
</feature>
<feature type="compositionally biased region" description="Basic and acidic residues" evidence="2">
    <location>
        <begin position="43"/>
        <end position="53"/>
    </location>
</feature>
<protein>
    <submittedName>
        <fullName evidence="3">Capsid</fullName>
    </submittedName>
</protein>
<feature type="region of interest" description="Disordered" evidence="2">
    <location>
        <begin position="1"/>
        <end position="149"/>
    </location>
</feature>
<feature type="compositionally biased region" description="Polar residues" evidence="2">
    <location>
        <begin position="100"/>
        <end position="115"/>
    </location>
</feature>
<reference evidence="3" key="1">
    <citation type="submission" date="2021-01" db="EMBL/GenBank/DDBJ databases">
        <authorList>
            <person name="Konstantinidis K."/>
            <person name="Dovrolis N."/>
            <person name="Kouvela A."/>
            <person name="Kassela K."/>
            <person name="Rosa Freitas M.G."/>
            <person name="Nearchou A."/>
            <person name="de Courcy Williams M."/>
            <person name="Veletza S."/>
            <person name="Mavromara P."/>
            <person name="Karakasiliotis I."/>
        </authorList>
    </citation>
    <scope>NUCLEOTIDE SEQUENCE</scope>
    <source>
        <strain evidence="3">TB1</strain>
    </source>
</reference>
<evidence type="ECO:0000256" key="1">
    <source>
        <dbReference type="SAM" id="Coils"/>
    </source>
</evidence>
<proteinExistence type="predicted"/>
<evidence type="ECO:0000313" key="3">
    <source>
        <dbReference type="EMBL" id="QRD99874.1"/>
    </source>
</evidence>
<feature type="compositionally biased region" description="Polar residues" evidence="2">
    <location>
        <begin position="64"/>
        <end position="84"/>
    </location>
</feature>
<organism evidence="3">
    <name type="scientific">Culex modestus totivirus</name>
    <dbReference type="NCBI Taxonomy" id="2805773"/>
    <lineage>
        <taxon>Viruses</taxon>
        <taxon>Riboviria</taxon>
        <taxon>Orthornavirae</taxon>
        <taxon>Duplornaviricota</taxon>
        <taxon>Chrymotiviricetes</taxon>
        <taxon>Ghabrivirales</taxon>
        <taxon>Totiviridae</taxon>
    </lineage>
</organism>
<accession>A0A889INV3</accession>
<feature type="compositionally biased region" description="Gly residues" evidence="2">
    <location>
        <begin position="139"/>
        <end position="148"/>
    </location>
</feature>
<feature type="coiled-coil region" evidence="1">
    <location>
        <begin position="597"/>
        <end position="624"/>
    </location>
</feature>
<keyword evidence="1" id="KW-0175">Coiled coil</keyword>
<sequence length="1112" mass="121563">MSLLANVTNSQSNSQAGDHGASVSSVGSTTQGGSGIGATQHIEAGEMWDRLSDIHNPNSSSSSRATSAGIPTNDRSGGNDQHPNPSRLRGGAGVGSLGGPSNNDITQDGSSSQGDANRAGGSGGSGHGGNAPDPHKGGEVGGGSGGNIPGAINEGAAALLAKMFTSPVSDPSPSGLNKLPCDTEELVTEKEHEGSTYSPIMWADPLIPFNIKVGTVETGVDRLPAVGCSVNNRITDAEPKLTSVGEMLKAIVEMEGNPSLLRAMMPQKDMKDMSAYISLAEAARRSGFKPMSDVAPLVRLGMLIHCLADAKWMAYSTSCVTNVCVNGYADVENASVSWTPAPNSSSGPQIGVADGTSTLYWRTLSQYCRLINGTAIAADILTYKDGAGVSSVDPNLVKFIPVKMSWRGQSWLGPYILAHTTTKWWNHSVMVKIPVKVHDQKTAANELELHCVPKASTVYIPGSYKFICLVIVDVVEASFPWTEEFYIGHSYKAQYAGNSGFAAVAHKMIGRNTTSPVHRITYNDCYKAWKVMCSNLLTHINPMAIEVQIATLATSRFCGFSVWPDEAKAKKTTSGEEDFENYMREHSIDVENRPESFDEWTELVAEAIKRVNELELKMRAQAAAKASSKIRKGHDLAMDELPFADEPEVTQRDVDIATAHVQVVKSMFDKWNRVQYGVADTTTDVDHISGVTCFDPKTAIKIGDHTIPDWNSDYNSTSTAPDRIKFYTWWRVDPLHRFSQGLVECDDGAKPVLKKFICGEMQYEMSEAIDLVRIMSYAGIFANNDQCSTSITSCADILHRSLGYASLLMGVTELWRLSMGLSLPDHNLISKCSKLVDPQISEIFRTSTMDFLTSSGNTNMTAWTDADFKLSAFVKSSLSVTEDTWLEHWYGGLVPWWFVQAVLLKVEGSVVVRCNQVTGLRLDYDEQWNDEYGYHLVVEKSAPTDLAVLTCSVMYEKKVQRRSAAYFTILTPDKDAHKMGVHWTSWYYNEINDTCKRGLRAGTRVAVPDYDGVVQLNAICNPLSRRYRGYAHPEAFVSNTNRYVGPLDFTIRGGLTWPDPPLEWLKQGLFAIAPHLLRLDAVGAVGAALDHVNKTILDWLSDKVHGKDTFRD</sequence>